<dbReference type="GO" id="GO:0009007">
    <property type="term" value="F:site-specific DNA-methyltransferase (adenine-specific) activity"/>
    <property type="evidence" value="ECO:0007669"/>
    <property type="project" value="UniProtKB-EC"/>
</dbReference>
<comment type="caution">
    <text evidence="9">The sequence shown here is derived from an EMBL/GenBank/DDBJ whole genome shotgun (WGS) entry which is preliminary data.</text>
</comment>
<comment type="catalytic activity">
    <reaction evidence="6">
        <text>a 2'-deoxyadenosine in DNA + S-adenosyl-L-methionine = an N(6)-methyl-2'-deoxyadenosine in DNA + S-adenosyl-L-homocysteine + H(+)</text>
        <dbReference type="Rhea" id="RHEA:15197"/>
        <dbReference type="Rhea" id="RHEA-COMP:12418"/>
        <dbReference type="Rhea" id="RHEA-COMP:12419"/>
        <dbReference type="ChEBI" id="CHEBI:15378"/>
        <dbReference type="ChEBI" id="CHEBI:57856"/>
        <dbReference type="ChEBI" id="CHEBI:59789"/>
        <dbReference type="ChEBI" id="CHEBI:90615"/>
        <dbReference type="ChEBI" id="CHEBI:90616"/>
        <dbReference type="EC" id="2.1.1.72"/>
    </reaction>
</comment>
<name>A0A3A6QHQ2_9EURY</name>
<dbReference type="InterPro" id="IPR038333">
    <property type="entry name" value="T1MK-like_N_sf"/>
</dbReference>
<reference evidence="9 10" key="1">
    <citation type="submission" date="2018-06" db="EMBL/GenBank/DDBJ databases">
        <title>Halonotius sp. F13-13 a new haloarchaeeon isolated from a solar saltern from Isla Cristina, Huelva, Spain.</title>
        <authorList>
            <person name="Duran-Viseras A."/>
            <person name="Sanchez-Porro C."/>
            <person name="Ventosa A."/>
        </authorList>
    </citation>
    <scope>NUCLEOTIDE SEQUENCE [LARGE SCALE GENOMIC DNA]</scope>
    <source>
        <strain evidence="9 10">CECT 7525</strain>
    </source>
</reference>
<dbReference type="RefSeq" id="WP_120082654.1">
    <property type="nucleotide sequence ID" value="NZ_QMDW01000001.1"/>
</dbReference>
<evidence type="ECO:0000256" key="6">
    <source>
        <dbReference type="ARBA" id="ARBA00047942"/>
    </source>
</evidence>
<keyword evidence="2 9" id="KW-0489">Methyltransferase</keyword>
<keyword evidence="5" id="KW-0680">Restriction system</keyword>
<dbReference type="Gene3D" id="1.20.1260.30">
    <property type="match status" value="1"/>
</dbReference>
<organism evidence="9 10">
    <name type="scientific">Halonotius pteroides</name>
    <dbReference type="NCBI Taxonomy" id="268735"/>
    <lineage>
        <taxon>Archaea</taxon>
        <taxon>Methanobacteriati</taxon>
        <taxon>Methanobacteriota</taxon>
        <taxon>Stenosarchaea group</taxon>
        <taxon>Halobacteria</taxon>
        <taxon>Halobacteriales</taxon>
        <taxon>Haloferacaceae</taxon>
        <taxon>Halonotius</taxon>
    </lineage>
</organism>
<dbReference type="PANTHER" id="PTHR42998:SF1">
    <property type="entry name" value="TYPE I RESTRICTION ENZYME HINDI METHYLASE SUBUNIT"/>
    <property type="match status" value="1"/>
</dbReference>
<sequence>MAIAGNSNGELEKKLWETATKLRGPVDPSEYKDYTLGLLFLKNMSDSFEERRAELERKIDDPDSRYYTEDEKEREYILKDNDEYTRENVFYIPEEARWNHLVNNATDPQIGQKIDEAMRAVEEENPRLKGMLPKGYSRSTLPHDSLEGLINLFADIEMSQKDENGDKKQDEDIFGRVYEFFIKKFAMEGGQKGGEFYTPKSVVELLVEILEPYEGRIFDPFCGSGGMFVQSHKFLQNHGGDTDQISIYGQEIKESTWRICKMNLYLRGLDGNIKLGDSIRDDQHKGLDADYIITNPPFNMDDWGKNSIADDDPRFDYGMAPARNANFAFIQHMIHHLDEDGMAATVMANGSLANQDPEGEIRKEIIKEDLVDAVIALPGELFYTTSIPVCIWILSKGKKSDEYRDRSGETLFVDARDMYEEIDRTLNELSEDHISKITEIVRAYRGEKNAEEYSDEVGFCAVASRDEIKEQNWVITPGRYVGIKDEDYEGEPFDKKMSRLTEALAGQFEESDSLKENIRENLRGLGYDEI</sequence>
<keyword evidence="10" id="KW-1185">Reference proteome</keyword>
<dbReference type="InterPro" id="IPR052916">
    <property type="entry name" value="Type-I_RE_MTase_Subunit"/>
</dbReference>
<dbReference type="Pfam" id="PF12161">
    <property type="entry name" value="HsdM_N"/>
    <property type="match status" value="1"/>
</dbReference>
<evidence type="ECO:0000313" key="9">
    <source>
        <dbReference type="EMBL" id="RJX51897.1"/>
    </source>
</evidence>
<dbReference type="GO" id="GO:0009307">
    <property type="term" value="P:DNA restriction-modification system"/>
    <property type="evidence" value="ECO:0007669"/>
    <property type="project" value="UniProtKB-KW"/>
</dbReference>
<accession>A0A3A6QHQ2</accession>
<dbReference type="InterPro" id="IPR022749">
    <property type="entry name" value="D12N6_MeTrfase_N"/>
</dbReference>
<dbReference type="GO" id="GO:0003677">
    <property type="term" value="F:DNA binding"/>
    <property type="evidence" value="ECO:0007669"/>
    <property type="project" value="InterPro"/>
</dbReference>
<evidence type="ECO:0000256" key="5">
    <source>
        <dbReference type="ARBA" id="ARBA00022747"/>
    </source>
</evidence>
<keyword evidence="4" id="KW-0949">S-adenosyl-L-methionine</keyword>
<protein>
    <recommendedName>
        <fullName evidence="1">site-specific DNA-methyltransferase (adenine-specific)</fullName>
        <ecNumber evidence="1">2.1.1.72</ecNumber>
    </recommendedName>
</protein>
<proteinExistence type="predicted"/>
<evidence type="ECO:0000259" key="8">
    <source>
        <dbReference type="Pfam" id="PF12161"/>
    </source>
</evidence>
<dbReference type="Pfam" id="PF02384">
    <property type="entry name" value="N6_Mtase"/>
    <property type="match status" value="1"/>
</dbReference>
<dbReference type="PANTHER" id="PTHR42998">
    <property type="entry name" value="TYPE I RESTRICTION ENZYME HINDVIIP M PROTEIN-RELATED"/>
    <property type="match status" value="1"/>
</dbReference>
<dbReference type="PROSITE" id="PS00092">
    <property type="entry name" value="N6_MTASE"/>
    <property type="match status" value="1"/>
</dbReference>
<dbReference type="SUPFAM" id="SSF53335">
    <property type="entry name" value="S-adenosyl-L-methionine-dependent methyltransferases"/>
    <property type="match status" value="1"/>
</dbReference>
<dbReference type="PRINTS" id="PR00507">
    <property type="entry name" value="N12N6MTFRASE"/>
</dbReference>
<dbReference type="EC" id="2.1.1.72" evidence="1"/>
<evidence type="ECO:0000259" key="7">
    <source>
        <dbReference type="Pfam" id="PF02384"/>
    </source>
</evidence>
<dbReference type="InterPro" id="IPR002052">
    <property type="entry name" value="DNA_methylase_N6_adenine_CS"/>
</dbReference>
<gene>
    <name evidence="9" type="ORF">DP106_00875</name>
</gene>
<dbReference type="InterPro" id="IPR003356">
    <property type="entry name" value="DNA_methylase_A-5"/>
</dbReference>
<dbReference type="Gene3D" id="3.40.50.150">
    <property type="entry name" value="Vaccinia Virus protein VP39"/>
    <property type="match status" value="1"/>
</dbReference>
<feature type="domain" description="N6 adenine-specific DNA methyltransferase N-terminal" evidence="8">
    <location>
        <begin position="11"/>
        <end position="153"/>
    </location>
</feature>
<dbReference type="GO" id="GO:0008170">
    <property type="term" value="F:N-methyltransferase activity"/>
    <property type="evidence" value="ECO:0007669"/>
    <property type="project" value="InterPro"/>
</dbReference>
<feature type="domain" description="DNA methylase adenine-specific" evidence="7">
    <location>
        <begin position="170"/>
        <end position="486"/>
    </location>
</feature>
<evidence type="ECO:0000256" key="1">
    <source>
        <dbReference type="ARBA" id="ARBA00011900"/>
    </source>
</evidence>
<evidence type="ECO:0000256" key="4">
    <source>
        <dbReference type="ARBA" id="ARBA00022691"/>
    </source>
</evidence>
<dbReference type="GO" id="GO:0032259">
    <property type="term" value="P:methylation"/>
    <property type="evidence" value="ECO:0007669"/>
    <property type="project" value="UniProtKB-KW"/>
</dbReference>
<evidence type="ECO:0000313" key="10">
    <source>
        <dbReference type="Proteomes" id="UP000281564"/>
    </source>
</evidence>
<dbReference type="EMBL" id="QMDW01000001">
    <property type="protein sequence ID" value="RJX51897.1"/>
    <property type="molecule type" value="Genomic_DNA"/>
</dbReference>
<dbReference type="Proteomes" id="UP000281564">
    <property type="component" value="Unassembled WGS sequence"/>
</dbReference>
<dbReference type="OrthoDB" id="45790at2157"/>
<keyword evidence="3 9" id="KW-0808">Transferase</keyword>
<evidence type="ECO:0000256" key="3">
    <source>
        <dbReference type="ARBA" id="ARBA00022679"/>
    </source>
</evidence>
<dbReference type="AlphaFoldDB" id="A0A3A6QHQ2"/>
<dbReference type="InterPro" id="IPR029063">
    <property type="entry name" value="SAM-dependent_MTases_sf"/>
</dbReference>
<evidence type="ECO:0000256" key="2">
    <source>
        <dbReference type="ARBA" id="ARBA00022603"/>
    </source>
</evidence>